<evidence type="ECO:0000313" key="2">
    <source>
        <dbReference type="EMBL" id="MER6431939.1"/>
    </source>
</evidence>
<dbReference type="Pfam" id="PF13560">
    <property type="entry name" value="HTH_31"/>
    <property type="match status" value="1"/>
</dbReference>
<dbReference type="Gene3D" id="3.40.50.300">
    <property type="entry name" value="P-loop containing nucleotide triphosphate hydrolases"/>
    <property type="match status" value="1"/>
</dbReference>
<comment type="caution">
    <text evidence="2">The sequence shown here is derived from an EMBL/GenBank/DDBJ whole genome shotgun (WGS) entry which is preliminary data.</text>
</comment>
<name>A0ABV1UE11_9ACTN</name>
<reference evidence="2 3" key="1">
    <citation type="submission" date="2024-06" db="EMBL/GenBank/DDBJ databases">
        <title>The Natural Products Discovery Center: Release of the First 8490 Sequenced Strains for Exploring Actinobacteria Biosynthetic Diversity.</title>
        <authorList>
            <person name="Kalkreuter E."/>
            <person name="Kautsar S.A."/>
            <person name="Yang D."/>
            <person name="Bader C.D."/>
            <person name="Teijaro C.N."/>
            <person name="Fluegel L."/>
            <person name="Davis C.M."/>
            <person name="Simpson J.R."/>
            <person name="Lauterbach L."/>
            <person name="Steele A.D."/>
            <person name="Gui C."/>
            <person name="Meng S."/>
            <person name="Li G."/>
            <person name="Viehrig K."/>
            <person name="Ye F."/>
            <person name="Su P."/>
            <person name="Kiefer A.F."/>
            <person name="Nichols A."/>
            <person name="Cepeda A.J."/>
            <person name="Yan W."/>
            <person name="Fan B."/>
            <person name="Jiang Y."/>
            <person name="Adhikari A."/>
            <person name="Zheng C.-J."/>
            <person name="Schuster L."/>
            <person name="Cowan T.M."/>
            <person name="Smanski M.J."/>
            <person name="Chevrette M.G."/>
            <person name="De Carvalho L.P.S."/>
            <person name="Shen B."/>
        </authorList>
    </citation>
    <scope>NUCLEOTIDE SEQUENCE [LARGE SCALE GENOMIC DNA]</scope>
    <source>
        <strain evidence="2 3">NPDC001166</strain>
    </source>
</reference>
<dbReference type="PROSITE" id="PS50943">
    <property type="entry name" value="HTH_CROC1"/>
    <property type="match status" value="1"/>
</dbReference>
<organism evidence="2 3">
    <name type="scientific">Streptomyces sp. 900105245</name>
    <dbReference type="NCBI Taxonomy" id="3154379"/>
    <lineage>
        <taxon>Bacteria</taxon>
        <taxon>Bacillati</taxon>
        <taxon>Actinomycetota</taxon>
        <taxon>Actinomycetes</taxon>
        <taxon>Kitasatosporales</taxon>
        <taxon>Streptomycetaceae</taxon>
        <taxon>Streptomyces</taxon>
    </lineage>
</organism>
<dbReference type="SUPFAM" id="SSF52540">
    <property type="entry name" value="P-loop containing nucleoside triphosphate hydrolases"/>
    <property type="match status" value="1"/>
</dbReference>
<feature type="domain" description="HTH cro/C1-type" evidence="1">
    <location>
        <begin position="60"/>
        <end position="86"/>
    </location>
</feature>
<sequence>SAYLTHHGYSHPPAPISDFARIHPDELKSVTRMSAGRPGRPERPIDTTTVPALAELARELRELRHKAGLTLEQLARAIPSSKAALSVAQSGRVLPARNLVIGWVRVCEPGRSPDVVGARYDKIAEACLEAAATFPVAKAPASVPLPVAHDHQAPPPLAPVDVRPDPKVVDLFEQAAWASLAADRRAWGVAAHPAPIPLRFVAAPVDFTDAGPQPPDLRGRYGDIADAYGLVASGRLAILGERGSGKTQLARHLGTQLLTADNPAVCVLISLTGCDAVHDFPAFLEWLARRLPGGSAHEVAAMLGRGQLVPVLDDFDRLSQRERARLLLTLGQFPDSARFVLVAGWDEYSEAVEDTDTVPAGCAAVRIQPVDTDDLDGWIQRGSRRAETKRQAWAAVLDQLRADPSAPAHKILADPLLAGAARVLFTDGRGDPVELLAPDTDAEALEQRLLNHLLGVFAPRRLLEPDAMEERRLGRLVRRMARATRETGGAVRDMRVLYGGVRHSWRSALAHRAHDGAGHRARVAADGGEHD</sequence>
<dbReference type="Proteomes" id="UP001470023">
    <property type="component" value="Unassembled WGS sequence"/>
</dbReference>
<dbReference type="InterPro" id="IPR010982">
    <property type="entry name" value="Lambda_DNA-bd_dom_sf"/>
</dbReference>
<accession>A0ABV1UE11</accession>
<evidence type="ECO:0000313" key="3">
    <source>
        <dbReference type="Proteomes" id="UP001470023"/>
    </source>
</evidence>
<proteinExistence type="predicted"/>
<dbReference type="InterPro" id="IPR001387">
    <property type="entry name" value="Cro/C1-type_HTH"/>
</dbReference>
<dbReference type="CDD" id="cd00093">
    <property type="entry name" value="HTH_XRE"/>
    <property type="match status" value="1"/>
</dbReference>
<evidence type="ECO:0000259" key="1">
    <source>
        <dbReference type="PROSITE" id="PS50943"/>
    </source>
</evidence>
<protein>
    <submittedName>
        <fullName evidence="2">Helix-turn-helix domain-containing protein</fullName>
    </submittedName>
</protein>
<feature type="non-terminal residue" evidence="2">
    <location>
        <position position="1"/>
    </location>
</feature>
<keyword evidence="3" id="KW-1185">Reference proteome</keyword>
<dbReference type="EMBL" id="JBEPAZ010000034">
    <property type="protein sequence ID" value="MER6431939.1"/>
    <property type="molecule type" value="Genomic_DNA"/>
</dbReference>
<dbReference type="InterPro" id="IPR027417">
    <property type="entry name" value="P-loop_NTPase"/>
</dbReference>
<gene>
    <name evidence="2" type="ORF">ABT272_30080</name>
</gene>
<dbReference type="SUPFAM" id="SSF47413">
    <property type="entry name" value="lambda repressor-like DNA-binding domains"/>
    <property type="match status" value="1"/>
</dbReference>
<dbReference type="RefSeq" id="WP_352064871.1">
    <property type="nucleotide sequence ID" value="NZ_JBEPAZ010000034.1"/>
</dbReference>